<dbReference type="OrthoDB" id="9807778at2"/>
<dbReference type="InterPro" id="IPR029044">
    <property type="entry name" value="Nucleotide-diphossugar_trans"/>
</dbReference>
<dbReference type="AlphaFoldDB" id="A0A4P6YUX5"/>
<dbReference type="SUPFAM" id="SSF53448">
    <property type="entry name" value="Nucleotide-diphospho-sugar transferases"/>
    <property type="match status" value="1"/>
</dbReference>
<dbReference type="GO" id="GO:0016740">
    <property type="term" value="F:transferase activity"/>
    <property type="evidence" value="ECO:0007669"/>
    <property type="project" value="UniProtKB-KW"/>
</dbReference>
<reference evidence="2" key="1">
    <citation type="submission" date="2019-03" db="EMBL/GenBank/DDBJ databases">
        <title>Weissella sp. 26KH-42 Genome sequencing.</title>
        <authorList>
            <person name="Heo J."/>
            <person name="Kim S.-J."/>
            <person name="Kim J.-S."/>
            <person name="Hong S.-B."/>
            <person name="Kwon S.-W."/>
        </authorList>
    </citation>
    <scope>NUCLEOTIDE SEQUENCE [LARGE SCALE GENOMIC DNA]</scope>
    <source>
        <strain evidence="2">26KH-42</strain>
    </source>
</reference>
<evidence type="ECO:0000313" key="2">
    <source>
        <dbReference type="Proteomes" id="UP000292886"/>
    </source>
</evidence>
<proteinExistence type="predicted"/>
<keyword evidence="1" id="KW-0808">Transferase</keyword>
<evidence type="ECO:0000313" key="1">
    <source>
        <dbReference type="EMBL" id="QBO36609.1"/>
    </source>
</evidence>
<dbReference type="Gene3D" id="3.90.550.10">
    <property type="entry name" value="Spore Coat Polysaccharide Biosynthesis Protein SpsA, Chain A"/>
    <property type="match status" value="1"/>
</dbReference>
<dbReference type="RefSeq" id="WP_133363686.1">
    <property type="nucleotide sequence ID" value="NZ_CP037940.1"/>
</dbReference>
<protein>
    <submittedName>
        <fullName evidence="1">Glycosyltransferase</fullName>
    </submittedName>
</protein>
<accession>A0A4P6YUX5</accession>
<organism evidence="1 2">
    <name type="scientific">Periweissella cryptocerci</name>
    <dbReference type="NCBI Taxonomy" id="2506420"/>
    <lineage>
        <taxon>Bacteria</taxon>
        <taxon>Bacillati</taxon>
        <taxon>Bacillota</taxon>
        <taxon>Bacilli</taxon>
        <taxon>Lactobacillales</taxon>
        <taxon>Lactobacillaceae</taxon>
        <taxon>Periweissella</taxon>
    </lineage>
</organism>
<keyword evidence="2" id="KW-1185">Reference proteome</keyword>
<dbReference type="EMBL" id="CP037940">
    <property type="protein sequence ID" value="QBO36609.1"/>
    <property type="molecule type" value="Genomic_DNA"/>
</dbReference>
<name>A0A4P6YUX5_9LACO</name>
<gene>
    <name evidence="1" type="ORF">EQG49_09045</name>
</gene>
<dbReference type="KEGG" id="wei:EQG49_09045"/>
<sequence>MNKINETIIVIPVKNNATLVDKTIEVITRILVRLIRDSQISPQSRMLFINDGSDDATWNLLQEAENSNVYVNAINLRHSIGHSEAHTFGEVIAATIADLVLHVDIDALDPIEIVEDIKIFNLLSTNSIKQIV</sequence>
<dbReference type="Proteomes" id="UP000292886">
    <property type="component" value="Chromosome"/>
</dbReference>